<dbReference type="RefSeq" id="XP_035667735.1">
    <property type="nucleotide sequence ID" value="XM_035811842.1"/>
</dbReference>
<keyword evidence="8 11" id="KW-1133">Transmembrane helix</keyword>
<evidence type="ECO:0000256" key="10">
    <source>
        <dbReference type="ARBA" id="ARBA00023180"/>
    </source>
</evidence>
<dbReference type="PANTHER" id="PTHR12861">
    <property type="entry name" value="TRANSLOCON-ASSOCIATED PROTEIN, BETA SUBUNIT PRECURSOR TRAP-BETA SIGNAL SEQUENCE RECEPTOR BETA SUBUNIT"/>
    <property type="match status" value="1"/>
</dbReference>
<dbReference type="InterPro" id="IPR008856">
    <property type="entry name" value="TRAP_beta"/>
</dbReference>
<reference evidence="13" key="2">
    <citation type="submission" date="2025-08" db="UniProtKB">
        <authorList>
            <consortium name="RefSeq"/>
        </authorList>
    </citation>
    <scope>IDENTIFICATION</scope>
    <source>
        <strain evidence="13">S238N-H82</strain>
        <tissue evidence="13">Testes</tissue>
    </source>
</reference>
<evidence type="ECO:0000256" key="9">
    <source>
        <dbReference type="ARBA" id="ARBA00023136"/>
    </source>
</evidence>
<evidence type="ECO:0000256" key="4">
    <source>
        <dbReference type="ARBA" id="ARBA00021110"/>
    </source>
</evidence>
<comment type="similarity">
    <text evidence="3">Belongs to the TRAP-beta family.</text>
</comment>
<dbReference type="Proteomes" id="UP000001554">
    <property type="component" value="Chromosome 2"/>
</dbReference>
<evidence type="ECO:0000256" key="7">
    <source>
        <dbReference type="ARBA" id="ARBA00022824"/>
    </source>
</evidence>
<name>A0A9J7KPD5_BRAFL</name>
<keyword evidence="6" id="KW-0732">Signal</keyword>
<keyword evidence="10" id="KW-0325">Glycoprotein</keyword>
<evidence type="ECO:0000256" key="8">
    <source>
        <dbReference type="ARBA" id="ARBA00022989"/>
    </source>
</evidence>
<evidence type="ECO:0000256" key="11">
    <source>
        <dbReference type="SAM" id="Phobius"/>
    </source>
</evidence>
<keyword evidence="5 11" id="KW-0812">Transmembrane</keyword>
<evidence type="ECO:0000256" key="2">
    <source>
        <dbReference type="ARBA" id="ARBA00004115"/>
    </source>
</evidence>
<proteinExistence type="inferred from homology"/>
<dbReference type="OrthoDB" id="5860827at2759"/>
<reference evidence="12" key="1">
    <citation type="journal article" date="2020" name="Nat. Ecol. Evol.">
        <title>Deeply conserved synteny resolves early events in vertebrate evolution.</title>
        <authorList>
            <person name="Simakov O."/>
            <person name="Marletaz F."/>
            <person name="Yue J.X."/>
            <person name="O'Connell B."/>
            <person name="Jenkins J."/>
            <person name="Brandt A."/>
            <person name="Calef R."/>
            <person name="Tung C.H."/>
            <person name="Huang T.K."/>
            <person name="Schmutz J."/>
            <person name="Satoh N."/>
            <person name="Yu J.K."/>
            <person name="Putnam N.H."/>
            <person name="Green R.E."/>
            <person name="Rokhsar D.S."/>
        </authorList>
    </citation>
    <scope>NUCLEOTIDE SEQUENCE [LARGE SCALE GENOMIC DNA]</scope>
    <source>
        <strain evidence="12">S238N-H82</strain>
    </source>
</reference>
<dbReference type="PANTHER" id="PTHR12861:SF3">
    <property type="entry name" value="TRANSLOCON-ASSOCIATED PROTEIN SUBUNIT BETA"/>
    <property type="match status" value="1"/>
</dbReference>
<dbReference type="OMA" id="ILWHSSK"/>
<evidence type="ECO:0000313" key="12">
    <source>
        <dbReference type="Proteomes" id="UP000001554"/>
    </source>
</evidence>
<dbReference type="AlphaFoldDB" id="A0A9J7KPD5"/>
<gene>
    <name evidence="13" type="primary">LOC118410283</name>
</gene>
<feature type="transmembrane region" description="Helical" evidence="11">
    <location>
        <begin position="175"/>
        <end position="197"/>
    </location>
</feature>
<dbReference type="GeneID" id="118410283"/>
<evidence type="ECO:0000256" key="1">
    <source>
        <dbReference type="ARBA" id="ARBA00002838"/>
    </source>
</evidence>
<dbReference type="Pfam" id="PF05753">
    <property type="entry name" value="TRAP_beta"/>
    <property type="match status" value="1"/>
</dbReference>
<organism evidence="12 13">
    <name type="scientific">Branchiostoma floridae</name>
    <name type="common">Florida lancelet</name>
    <name type="synonym">Amphioxus</name>
    <dbReference type="NCBI Taxonomy" id="7739"/>
    <lineage>
        <taxon>Eukaryota</taxon>
        <taxon>Metazoa</taxon>
        <taxon>Chordata</taxon>
        <taxon>Cephalochordata</taxon>
        <taxon>Leptocardii</taxon>
        <taxon>Amphioxiformes</taxon>
        <taxon>Branchiostomatidae</taxon>
        <taxon>Branchiostoma</taxon>
    </lineage>
</organism>
<keyword evidence="12" id="KW-1185">Reference proteome</keyword>
<accession>A0A9J7KPD5</accession>
<evidence type="ECO:0000256" key="3">
    <source>
        <dbReference type="ARBA" id="ARBA00005610"/>
    </source>
</evidence>
<evidence type="ECO:0000256" key="5">
    <source>
        <dbReference type="ARBA" id="ARBA00022692"/>
    </source>
</evidence>
<dbReference type="GO" id="GO:0005789">
    <property type="term" value="C:endoplasmic reticulum membrane"/>
    <property type="evidence" value="ECO:0007669"/>
    <property type="project" value="UniProtKB-SubCell"/>
</dbReference>
<keyword evidence="7" id="KW-0256">Endoplasmic reticulum</keyword>
<comment type="function">
    <text evidence="1">TRAP proteins are part of a complex whose function is to bind calcium to the ER membrane and thereby regulate the retention of ER resident proteins.</text>
</comment>
<sequence length="212" mass="22944">MSLTRSLPGKPSPREVGDHSIVSGLMRILTAVAILGLVCLAGSADDNVARLLAAKHVQNQYLVEGRDLTVTYSIYNVGTSAALSVQLTDEGFPESDFKVKHGMPSVNWARIAPGTNVTHSIVLTPLKSGKFNFTAAELSYVPAEGAQPQIGYTSGPGEGGIMPERDYDRKFSPHILDWAAFAVMTLPSIGIPLMLWYSSNRKYRISSKAKKH</sequence>
<keyword evidence="9 11" id="KW-0472">Membrane</keyword>
<dbReference type="KEGG" id="bfo:118410283"/>
<dbReference type="PIRSF" id="PIRSF016400">
    <property type="entry name" value="TRAP_beta"/>
    <property type="match status" value="1"/>
</dbReference>
<evidence type="ECO:0000256" key="6">
    <source>
        <dbReference type="ARBA" id="ARBA00022729"/>
    </source>
</evidence>
<protein>
    <recommendedName>
        <fullName evidence="4">Translocon-associated protein subunit beta</fullName>
    </recommendedName>
</protein>
<comment type="subcellular location">
    <subcellularLocation>
        <location evidence="2">Endoplasmic reticulum membrane</location>
        <topology evidence="2">Single-pass type I membrane protein</topology>
    </subcellularLocation>
</comment>
<evidence type="ECO:0000313" key="13">
    <source>
        <dbReference type="RefSeq" id="XP_035667735.1"/>
    </source>
</evidence>